<name>A0A9P8JWL1_AURME</name>
<dbReference type="SMART" id="SM00053">
    <property type="entry name" value="DYNc"/>
    <property type="match status" value="1"/>
</dbReference>
<evidence type="ECO:0000256" key="1">
    <source>
        <dbReference type="ARBA" id="ARBA00022741"/>
    </source>
</evidence>
<gene>
    <name evidence="5" type="ORF">KCU98_g6689</name>
</gene>
<feature type="non-terminal residue" evidence="5">
    <location>
        <position position="572"/>
    </location>
</feature>
<dbReference type="CDD" id="cd08771">
    <property type="entry name" value="DLP_1"/>
    <property type="match status" value="1"/>
</dbReference>
<dbReference type="InterPro" id="IPR027417">
    <property type="entry name" value="P-loop_NTPase"/>
</dbReference>
<proteinExistence type="predicted"/>
<evidence type="ECO:0000259" key="4">
    <source>
        <dbReference type="SMART" id="SM00053"/>
    </source>
</evidence>
<protein>
    <recommendedName>
        <fullName evidence="4">Dynamin GTPase domain-containing protein</fullName>
    </recommendedName>
</protein>
<evidence type="ECO:0000313" key="6">
    <source>
        <dbReference type="Proteomes" id="UP000729357"/>
    </source>
</evidence>
<reference evidence="5" key="1">
    <citation type="journal article" date="2021" name="J Fungi (Basel)">
        <title>Virulence traits and population genomics of the black yeast Aureobasidium melanogenum.</title>
        <authorList>
            <person name="Cernosa A."/>
            <person name="Sun X."/>
            <person name="Gostincar C."/>
            <person name="Fang C."/>
            <person name="Gunde-Cimerman N."/>
            <person name="Song Z."/>
        </authorList>
    </citation>
    <scope>NUCLEOTIDE SEQUENCE</scope>
    <source>
        <strain evidence="5">EXF-9298</strain>
    </source>
</reference>
<dbReference type="InterPro" id="IPR001401">
    <property type="entry name" value="Dynamin_GTPase"/>
</dbReference>
<dbReference type="GO" id="GO:0005739">
    <property type="term" value="C:mitochondrion"/>
    <property type="evidence" value="ECO:0007669"/>
    <property type="project" value="TreeGrafter"/>
</dbReference>
<organism evidence="5 6">
    <name type="scientific">Aureobasidium melanogenum</name>
    <name type="common">Aureobasidium pullulans var. melanogenum</name>
    <dbReference type="NCBI Taxonomy" id="46634"/>
    <lineage>
        <taxon>Eukaryota</taxon>
        <taxon>Fungi</taxon>
        <taxon>Dikarya</taxon>
        <taxon>Ascomycota</taxon>
        <taxon>Pezizomycotina</taxon>
        <taxon>Dothideomycetes</taxon>
        <taxon>Dothideomycetidae</taxon>
        <taxon>Dothideales</taxon>
        <taxon>Saccotheciaceae</taxon>
        <taxon>Aureobasidium</taxon>
    </lineage>
</organism>
<dbReference type="SUPFAM" id="SSF52540">
    <property type="entry name" value="P-loop containing nucleoside triphosphate hydrolases"/>
    <property type="match status" value="1"/>
</dbReference>
<dbReference type="Gene3D" id="3.40.50.300">
    <property type="entry name" value="P-loop containing nucleotide triphosphate hydrolases"/>
    <property type="match status" value="1"/>
</dbReference>
<dbReference type="GO" id="GO:0005874">
    <property type="term" value="C:microtubule"/>
    <property type="evidence" value="ECO:0007669"/>
    <property type="project" value="TreeGrafter"/>
</dbReference>
<dbReference type="GO" id="GO:0000266">
    <property type="term" value="P:mitochondrial fission"/>
    <property type="evidence" value="ECO:0007669"/>
    <property type="project" value="TreeGrafter"/>
</dbReference>
<dbReference type="PANTHER" id="PTHR11566:SF21">
    <property type="entry name" value="DYNAMIN RELATED PROTEIN 1, ISOFORM A"/>
    <property type="match status" value="1"/>
</dbReference>
<dbReference type="Pfam" id="PF01031">
    <property type="entry name" value="Dynamin_M"/>
    <property type="match status" value="1"/>
</dbReference>
<dbReference type="AlphaFoldDB" id="A0A9P8JWL1"/>
<dbReference type="InterPro" id="IPR045063">
    <property type="entry name" value="Dynamin_N"/>
</dbReference>
<accession>A0A9P8JWL1</accession>
<keyword evidence="1" id="KW-0547">Nucleotide-binding</keyword>
<dbReference type="PANTHER" id="PTHR11566">
    <property type="entry name" value="DYNAMIN"/>
    <property type="match status" value="1"/>
</dbReference>
<reference evidence="5" key="2">
    <citation type="submission" date="2021-08" db="EMBL/GenBank/DDBJ databases">
        <authorList>
            <person name="Gostincar C."/>
            <person name="Sun X."/>
            <person name="Song Z."/>
            <person name="Gunde-Cimerman N."/>
        </authorList>
    </citation>
    <scope>NUCLEOTIDE SEQUENCE</scope>
    <source>
        <strain evidence="5">EXF-9298</strain>
    </source>
</reference>
<dbReference type="GO" id="GO:0003924">
    <property type="term" value="F:GTPase activity"/>
    <property type="evidence" value="ECO:0007669"/>
    <property type="project" value="InterPro"/>
</dbReference>
<dbReference type="PRINTS" id="PR00195">
    <property type="entry name" value="DYNAMIN"/>
</dbReference>
<feature type="domain" description="Dynamin GTPase" evidence="4">
    <location>
        <begin position="2"/>
        <end position="196"/>
    </location>
</feature>
<comment type="caution">
    <text evidence="5">The sequence shown here is derived from an EMBL/GenBank/DDBJ whole genome shotgun (WGS) entry which is preliminary data.</text>
</comment>
<evidence type="ECO:0000256" key="3">
    <source>
        <dbReference type="SAM" id="MobiDB-lite"/>
    </source>
</evidence>
<dbReference type="GO" id="GO:0048312">
    <property type="term" value="P:intracellular distribution of mitochondria"/>
    <property type="evidence" value="ECO:0007669"/>
    <property type="project" value="TreeGrafter"/>
</dbReference>
<dbReference type="GO" id="GO:0008017">
    <property type="term" value="F:microtubule binding"/>
    <property type="evidence" value="ECO:0007669"/>
    <property type="project" value="TreeGrafter"/>
</dbReference>
<dbReference type="OrthoDB" id="415706at2759"/>
<dbReference type="Proteomes" id="UP000729357">
    <property type="component" value="Unassembled WGS sequence"/>
</dbReference>
<evidence type="ECO:0000313" key="5">
    <source>
        <dbReference type="EMBL" id="KAG9982574.1"/>
    </source>
</evidence>
<dbReference type="InterPro" id="IPR000375">
    <property type="entry name" value="Dynamin_stalk"/>
</dbReference>
<dbReference type="GO" id="GO:0016559">
    <property type="term" value="P:peroxisome fission"/>
    <property type="evidence" value="ECO:0007669"/>
    <property type="project" value="TreeGrafter"/>
</dbReference>
<dbReference type="GO" id="GO:0005525">
    <property type="term" value="F:GTP binding"/>
    <property type="evidence" value="ECO:0007669"/>
    <property type="project" value="InterPro"/>
</dbReference>
<sequence length="572" mass="65295">MEASLIPASGRDRESLQDLTAYKRTLKDLADLPDVISDAGELMGVRGFGKITLGPSFSRDLLKIKISGLVGLHLSIVDLPGIILVPNEEQTEDDVDIVHDLVDQYLKNPRTIILAVVQAGNDIANQSIIRKSREFDVDGERKVGIITKPDLINEGSGKRIALLARNQDTTKLKLGYFLLRNPSPSELDSQIDAKGREFRELSFFQTSPWKEQDLDKDRTGIGALRHFLQKLLDRHIEHELPKVREKIESLAVSVEQKLLRLGAERVELTEMRLFLTRLAMKFHNITTVALSGDYHDTDHEFFPHSELSSDQEANRLRARVHQLNMGFSHTMREDGQKRKVVGQESDMPDHRPFGLPENFSSDSPDDGVSELSGKYAGDEPQFRMTRGDMIEWVKEIYRKNRGKELPGNTNHVLLSELFHVRSSRWSQLAEIHIKDIQVIVGDFMHAALEYVIQEEGVRWEISQLIHESLDKNARAGRSELERLLEDEKQQPITYNHYYTDNMQKSRQDFLRNSIEKAMREATDHEWNGKLHISNSAVDGQKLLAALQRRINVDMDLQACEEALAGLNAYYKH</sequence>
<evidence type="ECO:0000256" key="2">
    <source>
        <dbReference type="ARBA" id="ARBA00023134"/>
    </source>
</evidence>
<dbReference type="EMBL" id="JAHFXS010000698">
    <property type="protein sequence ID" value="KAG9982574.1"/>
    <property type="molecule type" value="Genomic_DNA"/>
</dbReference>
<dbReference type="GO" id="GO:0006897">
    <property type="term" value="P:endocytosis"/>
    <property type="evidence" value="ECO:0007669"/>
    <property type="project" value="TreeGrafter"/>
</dbReference>
<dbReference type="GO" id="GO:0016020">
    <property type="term" value="C:membrane"/>
    <property type="evidence" value="ECO:0007669"/>
    <property type="project" value="TreeGrafter"/>
</dbReference>
<feature type="region of interest" description="Disordered" evidence="3">
    <location>
        <begin position="327"/>
        <end position="380"/>
    </location>
</feature>
<keyword evidence="6" id="KW-1185">Reference proteome</keyword>
<dbReference type="InterPro" id="IPR022812">
    <property type="entry name" value="Dynamin"/>
</dbReference>
<dbReference type="Gene3D" id="1.20.120.1240">
    <property type="entry name" value="Dynamin, middle domain"/>
    <property type="match status" value="1"/>
</dbReference>
<dbReference type="Pfam" id="PF00350">
    <property type="entry name" value="Dynamin_N"/>
    <property type="match status" value="1"/>
</dbReference>
<keyword evidence="2" id="KW-0342">GTP-binding</keyword>